<accession>A0A9W9Z6A4</accession>
<feature type="compositionally biased region" description="Basic and acidic residues" evidence="1">
    <location>
        <begin position="147"/>
        <end position="156"/>
    </location>
</feature>
<name>A0A9W9Z6A4_9CNID</name>
<feature type="region of interest" description="Disordered" evidence="1">
    <location>
        <begin position="142"/>
        <end position="224"/>
    </location>
</feature>
<feature type="compositionally biased region" description="Basic and acidic residues" evidence="1">
    <location>
        <begin position="25"/>
        <end position="45"/>
    </location>
</feature>
<protein>
    <submittedName>
        <fullName evidence="2">Uncharacterized protein</fullName>
    </submittedName>
</protein>
<gene>
    <name evidence="2" type="ORF">OS493_038687</name>
</gene>
<evidence type="ECO:0000256" key="1">
    <source>
        <dbReference type="SAM" id="MobiDB-lite"/>
    </source>
</evidence>
<feature type="compositionally biased region" description="Acidic residues" evidence="1">
    <location>
        <begin position="215"/>
        <end position="224"/>
    </location>
</feature>
<feature type="region of interest" description="Disordered" evidence="1">
    <location>
        <begin position="1"/>
        <end position="81"/>
    </location>
</feature>
<organism evidence="2 3">
    <name type="scientific">Desmophyllum pertusum</name>
    <dbReference type="NCBI Taxonomy" id="174260"/>
    <lineage>
        <taxon>Eukaryota</taxon>
        <taxon>Metazoa</taxon>
        <taxon>Cnidaria</taxon>
        <taxon>Anthozoa</taxon>
        <taxon>Hexacorallia</taxon>
        <taxon>Scleractinia</taxon>
        <taxon>Caryophylliina</taxon>
        <taxon>Caryophylliidae</taxon>
        <taxon>Desmophyllum</taxon>
    </lineage>
</organism>
<dbReference type="AlphaFoldDB" id="A0A9W9Z6A4"/>
<evidence type="ECO:0000313" key="3">
    <source>
        <dbReference type="Proteomes" id="UP001163046"/>
    </source>
</evidence>
<dbReference type="EMBL" id="MU826462">
    <property type="protein sequence ID" value="KAJ7375802.1"/>
    <property type="molecule type" value="Genomic_DNA"/>
</dbReference>
<feature type="compositionally biased region" description="Polar residues" evidence="1">
    <location>
        <begin position="176"/>
        <end position="185"/>
    </location>
</feature>
<dbReference type="Proteomes" id="UP001163046">
    <property type="component" value="Unassembled WGS sequence"/>
</dbReference>
<sequence length="224" mass="24562">MGSFNSKAASNKYPKAINLSKANKNNREQREEDGESVKEIEKCANGDEGAIDATQGPDIKEDACATERSQEQTTSDSKRSVPSYLWLVSSPISQDEENIMNAAEAALNYTTQPKPSTSSLPGCRSTSNEFKSIRFEPLFTSSPTVRVRSESHPSDGKRHHNPTSVTAPFNDRKSSTPRANVSATMDKTVVTRSVGFGMDTESNSYPGHRFMPNISEEDIAPEHN</sequence>
<comment type="caution">
    <text evidence="2">The sequence shown here is derived from an EMBL/GenBank/DDBJ whole genome shotgun (WGS) entry which is preliminary data.</text>
</comment>
<reference evidence="2" key="1">
    <citation type="submission" date="2023-01" db="EMBL/GenBank/DDBJ databases">
        <title>Genome assembly of the deep-sea coral Lophelia pertusa.</title>
        <authorList>
            <person name="Herrera S."/>
            <person name="Cordes E."/>
        </authorList>
    </citation>
    <scope>NUCLEOTIDE SEQUENCE</scope>
    <source>
        <strain evidence="2">USNM1676648</strain>
        <tissue evidence="2">Polyp</tissue>
    </source>
</reference>
<evidence type="ECO:0000313" key="2">
    <source>
        <dbReference type="EMBL" id="KAJ7375802.1"/>
    </source>
</evidence>
<keyword evidence="3" id="KW-1185">Reference proteome</keyword>
<proteinExistence type="predicted"/>
<feature type="compositionally biased region" description="Basic and acidic residues" evidence="1">
    <location>
        <begin position="58"/>
        <end position="70"/>
    </location>
</feature>